<evidence type="ECO:0000313" key="1">
    <source>
        <dbReference type="EMBL" id="SDC23486.1"/>
    </source>
</evidence>
<proteinExistence type="predicted"/>
<organism evidence="1 2">
    <name type="scientific">Bacillus wiedmannii</name>
    <dbReference type="NCBI Taxonomy" id="1890302"/>
    <lineage>
        <taxon>Bacteria</taxon>
        <taxon>Bacillati</taxon>
        <taxon>Bacillota</taxon>
        <taxon>Bacilli</taxon>
        <taxon>Bacillales</taxon>
        <taxon>Bacillaceae</taxon>
        <taxon>Bacillus</taxon>
        <taxon>Bacillus cereus group</taxon>
    </lineage>
</organism>
<dbReference type="EMBL" id="FMZR01000001">
    <property type="protein sequence ID" value="SDC23486.1"/>
    <property type="molecule type" value="Genomic_DNA"/>
</dbReference>
<sequence length="53" mass="6050">MQRYVTYATRLVKAKDVKAVCCESKNYFKSGSEEQAVNTMLKLTERSGRVGHH</sequence>
<gene>
    <name evidence="1" type="ORF">SAMN04487767_101547</name>
</gene>
<dbReference type="Proteomes" id="UP000183507">
    <property type="component" value="Unassembled WGS sequence"/>
</dbReference>
<protein>
    <submittedName>
        <fullName evidence="1">Uncharacterized protein</fullName>
    </submittedName>
</protein>
<accession>A0A1G6JZM7</accession>
<dbReference type="RefSeq" id="WP_170828828.1">
    <property type="nucleotide sequence ID" value="NZ_FMZR01000001.1"/>
</dbReference>
<evidence type="ECO:0000313" key="2">
    <source>
        <dbReference type="Proteomes" id="UP000183507"/>
    </source>
</evidence>
<name>A0A1G6JZM7_9BACI</name>
<dbReference type="AlphaFoldDB" id="A0A1G6JZM7"/>
<reference evidence="2" key="1">
    <citation type="submission" date="2016-10" db="EMBL/GenBank/DDBJ databases">
        <authorList>
            <person name="Varghese N."/>
        </authorList>
    </citation>
    <scope>NUCLEOTIDE SEQUENCE [LARGE SCALE GENOMIC DNA]</scope>
    <source>
        <strain evidence="2">KPR-7A</strain>
    </source>
</reference>